<dbReference type="PROSITE" id="PS01124">
    <property type="entry name" value="HTH_ARAC_FAMILY_2"/>
    <property type="match status" value="1"/>
</dbReference>
<dbReference type="PROSITE" id="PS00041">
    <property type="entry name" value="HTH_ARAC_FAMILY_1"/>
    <property type="match status" value="1"/>
</dbReference>
<dbReference type="SMART" id="SM00448">
    <property type="entry name" value="REC"/>
    <property type="match status" value="1"/>
</dbReference>
<dbReference type="InterPro" id="IPR018062">
    <property type="entry name" value="HTH_AraC-typ_CS"/>
</dbReference>
<dbReference type="SUPFAM" id="SSF46689">
    <property type="entry name" value="Homeodomain-like"/>
    <property type="match status" value="1"/>
</dbReference>
<dbReference type="GO" id="GO:0043565">
    <property type="term" value="F:sequence-specific DNA binding"/>
    <property type="evidence" value="ECO:0007669"/>
    <property type="project" value="InterPro"/>
</dbReference>
<dbReference type="Pfam" id="PF00072">
    <property type="entry name" value="Response_reg"/>
    <property type="match status" value="1"/>
</dbReference>
<evidence type="ECO:0000256" key="1">
    <source>
        <dbReference type="ARBA" id="ARBA00004496"/>
    </source>
</evidence>
<comment type="function">
    <text evidence="9">May play the central regulatory role in sporulation. It may be an element of the effector pathway responsible for the activation of sporulation genes in response to nutritional stress. Spo0A may act in concert with spo0H (a sigma factor) to control the expression of some genes that are critical to the sporulation process.</text>
</comment>
<reference evidence="14" key="1">
    <citation type="submission" date="2016-10" db="EMBL/GenBank/DDBJ databases">
        <authorList>
            <person name="Varghese N."/>
            <person name="Submissions S."/>
        </authorList>
    </citation>
    <scope>NUCLEOTIDE SEQUENCE [LARGE SCALE GENOMIC DNA]</scope>
    <source>
        <strain evidence="14">NLAE-zl-G277</strain>
    </source>
</reference>
<dbReference type="AlphaFoldDB" id="A0A1I0CVP0"/>
<gene>
    <name evidence="13" type="ORF">SAMN05216313_103197</name>
</gene>
<accession>A0A1I0CVP0</accession>
<dbReference type="Proteomes" id="UP000198508">
    <property type="component" value="Unassembled WGS sequence"/>
</dbReference>
<evidence type="ECO:0000256" key="3">
    <source>
        <dbReference type="ARBA" id="ARBA00022490"/>
    </source>
</evidence>
<dbReference type="SMART" id="SM00342">
    <property type="entry name" value="HTH_ARAC"/>
    <property type="match status" value="1"/>
</dbReference>
<feature type="domain" description="Response regulatory" evidence="12">
    <location>
        <begin position="7"/>
        <end position="125"/>
    </location>
</feature>
<feature type="modified residue" description="4-aspartylphosphate" evidence="10">
    <location>
        <position position="59"/>
    </location>
</feature>
<dbReference type="STRING" id="460384.SAMN05216313_103197"/>
<dbReference type="RefSeq" id="WP_092361122.1">
    <property type="nucleotide sequence ID" value="NZ_CABJCG010000001.1"/>
</dbReference>
<dbReference type="PROSITE" id="PS50110">
    <property type="entry name" value="RESPONSE_REGULATORY"/>
    <property type="match status" value="1"/>
</dbReference>
<dbReference type="InterPro" id="IPR011006">
    <property type="entry name" value="CheY-like_superfamily"/>
</dbReference>
<proteinExistence type="predicted"/>
<dbReference type="GeneID" id="93278455"/>
<keyword evidence="5" id="KW-0902">Two-component regulatory system</keyword>
<evidence type="ECO:0000313" key="14">
    <source>
        <dbReference type="Proteomes" id="UP000198508"/>
    </source>
</evidence>
<evidence type="ECO:0000313" key="13">
    <source>
        <dbReference type="EMBL" id="SET23896.1"/>
    </source>
</evidence>
<evidence type="ECO:0000259" key="12">
    <source>
        <dbReference type="PROSITE" id="PS50110"/>
    </source>
</evidence>
<dbReference type="Pfam" id="PF12833">
    <property type="entry name" value="HTH_18"/>
    <property type="match status" value="1"/>
</dbReference>
<dbReference type="InterPro" id="IPR051552">
    <property type="entry name" value="HptR"/>
</dbReference>
<dbReference type="PRINTS" id="PR00032">
    <property type="entry name" value="HTHARAC"/>
</dbReference>
<dbReference type="Gene3D" id="1.10.10.60">
    <property type="entry name" value="Homeodomain-like"/>
    <property type="match status" value="2"/>
</dbReference>
<dbReference type="Gene3D" id="3.40.50.2300">
    <property type="match status" value="1"/>
</dbReference>
<protein>
    <recommendedName>
        <fullName evidence="2">Stage 0 sporulation protein A homolog</fullName>
    </recommendedName>
</protein>
<keyword evidence="7" id="KW-0238">DNA-binding</keyword>
<dbReference type="InterPro" id="IPR001789">
    <property type="entry name" value="Sig_transdc_resp-reg_receiver"/>
</dbReference>
<comment type="subcellular location">
    <subcellularLocation>
        <location evidence="1">Cytoplasm</location>
    </subcellularLocation>
</comment>
<evidence type="ECO:0000256" key="8">
    <source>
        <dbReference type="ARBA" id="ARBA00023163"/>
    </source>
</evidence>
<dbReference type="GO" id="GO:0000160">
    <property type="term" value="P:phosphorelay signal transduction system"/>
    <property type="evidence" value="ECO:0007669"/>
    <property type="project" value="UniProtKB-KW"/>
</dbReference>
<keyword evidence="4 10" id="KW-0597">Phosphoprotein</keyword>
<keyword evidence="3" id="KW-0963">Cytoplasm</keyword>
<feature type="domain" description="HTH araC/xylS-type" evidence="11">
    <location>
        <begin position="264"/>
        <end position="363"/>
    </location>
</feature>
<dbReference type="InterPro" id="IPR020449">
    <property type="entry name" value="Tscrpt_reg_AraC-type_HTH"/>
</dbReference>
<keyword evidence="8" id="KW-0804">Transcription</keyword>
<evidence type="ECO:0000256" key="7">
    <source>
        <dbReference type="ARBA" id="ARBA00023125"/>
    </source>
</evidence>
<dbReference type="CDD" id="cd17536">
    <property type="entry name" value="REC_YesN-like"/>
    <property type="match status" value="1"/>
</dbReference>
<evidence type="ECO:0000256" key="5">
    <source>
        <dbReference type="ARBA" id="ARBA00023012"/>
    </source>
</evidence>
<sequence>MEGEMIRAVVADDEKIIREGIAEWVDWNKLGICLVGCAKNGEEALAAVREHQADLLVTDIRMPGISGLELAEQLEREEKPPLIILISGYSDFAYAQKAVKLKCVVDYVLKPLELEQLEAVLAKTGQQILKRRHSILVPPVERTEESAGTGARMAGMTARLVRFISAGEEKETAERLGEIGLFWEEGRVSQAWRVRQCCEILVSLEGILAGYNRKLGELCETGHPAETVKALPPEQLLPFMERAVMGCVRLIGETRNRSCSALIKSALEEIDRNYYRSEFTLQTLAETLMVSPNYLSARFKEETGTGFVRCLNEKRMERAKGLLADVSRKIYEVACQCGIDDVRYFTRLFKEYAGMTPKEYRDKIL</sequence>
<dbReference type="PANTHER" id="PTHR42713">
    <property type="entry name" value="HISTIDINE KINASE-RELATED"/>
    <property type="match status" value="1"/>
</dbReference>
<dbReference type="GO" id="GO:0005737">
    <property type="term" value="C:cytoplasm"/>
    <property type="evidence" value="ECO:0007669"/>
    <property type="project" value="UniProtKB-SubCell"/>
</dbReference>
<dbReference type="InterPro" id="IPR018060">
    <property type="entry name" value="HTH_AraC"/>
</dbReference>
<dbReference type="SUPFAM" id="SSF52172">
    <property type="entry name" value="CheY-like"/>
    <property type="match status" value="1"/>
</dbReference>
<dbReference type="EMBL" id="FOIM01000003">
    <property type="protein sequence ID" value="SET23896.1"/>
    <property type="molecule type" value="Genomic_DNA"/>
</dbReference>
<organism evidence="13 14">
    <name type="scientific">Enterocloster lavalensis</name>
    <dbReference type="NCBI Taxonomy" id="460384"/>
    <lineage>
        <taxon>Bacteria</taxon>
        <taxon>Bacillati</taxon>
        <taxon>Bacillota</taxon>
        <taxon>Clostridia</taxon>
        <taxon>Lachnospirales</taxon>
        <taxon>Lachnospiraceae</taxon>
        <taxon>Enterocloster</taxon>
    </lineage>
</organism>
<evidence type="ECO:0000259" key="11">
    <source>
        <dbReference type="PROSITE" id="PS01124"/>
    </source>
</evidence>
<keyword evidence="14" id="KW-1185">Reference proteome</keyword>
<evidence type="ECO:0000256" key="9">
    <source>
        <dbReference type="ARBA" id="ARBA00024867"/>
    </source>
</evidence>
<name>A0A1I0CVP0_9FIRM</name>
<dbReference type="GO" id="GO:0003700">
    <property type="term" value="F:DNA-binding transcription factor activity"/>
    <property type="evidence" value="ECO:0007669"/>
    <property type="project" value="InterPro"/>
</dbReference>
<keyword evidence="6" id="KW-0805">Transcription regulation</keyword>
<dbReference type="InterPro" id="IPR009057">
    <property type="entry name" value="Homeodomain-like_sf"/>
</dbReference>
<dbReference type="PANTHER" id="PTHR42713:SF3">
    <property type="entry name" value="TRANSCRIPTIONAL REGULATORY PROTEIN HPTR"/>
    <property type="match status" value="1"/>
</dbReference>
<evidence type="ECO:0000256" key="2">
    <source>
        <dbReference type="ARBA" id="ARBA00018672"/>
    </source>
</evidence>
<evidence type="ECO:0000256" key="4">
    <source>
        <dbReference type="ARBA" id="ARBA00022553"/>
    </source>
</evidence>
<evidence type="ECO:0000256" key="10">
    <source>
        <dbReference type="PROSITE-ProRule" id="PRU00169"/>
    </source>
</evidence>
<evidence type="ECO:0000256" key="6">
    <source>
        <dbReference type="ARBA" id="ARBA00023015"/>
    </source>
</evidence>